<accession>A7EGT6</accession>
<dbReference type="HOGENOM" id="CLU_2559678_0_0_1"/>
<keyword evidence="2" id="KW-1185">Reference proteome</keyword>
<dbReference type="RefSeq" id="XP_001594720.1">
    <property type="nucleotide sequence ID" value="XM_001594670.1"/>
</dbReference>
<dbReference type="KEGG" id="ssl:SS1G_04528"/>
<dbReference type="AlphaFoldDB" id="A7EGT6"/>
<proteinExistence type="predicted"/>
<dbReference type="GeneID" id="5490527"/>
<evidence type="ECO:0000313" key="1">
    <source>
        <dbReference type="EMBL" id="EDO02052.1"/>
    </source>
</evidence>
<evidence type="ECO:0000313" key="2">
    <source>
        <dbReference type="Proteomes" id="UP000001312"/>
    </source>
</evidence>
<protein>
    <submittedName>
        <fullName evidence="1">Uncharacterized protein</fullName>
    </submittedName>
</protein>
<reference evidence="2" key="1">
    <citation type="journal article" date="2011" name="PLoS Genet.">
        <title>Genomic analysis of the necrotrophic fungal pathogens Sclerotinia sclerotiorum and Botrytis cinerea.</title>
        <authorList>
            <person name="Amselem J."/>
            <person name="Cuomo C.A."/>
            <person name="van Kan J.A."/>
            <person name="Viaud M."/>
            <person name="Benito E.P."/>
            <person name="Couloux A."/>
            <person name="Coutinho P.M."/>
            <person name="de Vries R.P."/>
            <person name="Dyer P.S."/>
            <person name="Fillinger S."/>
            <person name="Fournier E."/>
            <person name="Gout L."/>
            <person name="Hahn M."/>
            <person name="Kohn L."/>
            <person name="Lapalu N."/>
            <person name="Plummer K.M."/>
            <person name="Pradier J.M."/>
            <person name="Quevillon E."/>
            <person name="Sharon A."/>
            <person name="Simon A."/>
            <person name="ten Have A."/>
            <person name="Tudzynski B."/>
            <person name="Tudzynski P."/>
            <person name="Wincker P."/>
            <person name="Andrew M."/>
            <person name="Anthouard V."/>
            <person name="Beever R.E."/>
            <person name="Beffa R."/>
            <person name="Benoit I."/>
            <person name="Bouzid O."/>
            <person name="Brault B."/>
            <person name="Chen Z."/>
            <person name="Choquer M."/>
            <person name="Collemare J."/>
            <person name="Cotton P."/>
            <person name="Danchin E.G."/>
            <person name="Da Silva C."/>
            <person name="Gautier A."/>
            <person name="Giraud C."/>
            <person name="Giraud T."/>
            <person name="Gonzalez C."/>
            <person name="Grossetete S."/>
            <person name="Guldener U."/>
            <person name="Henrissat B."/>
            <person name="Howlett B.J."/>
            <person name="Kodira C."/>
            <person name="Kretschmer M."/>
            <person name="Lappartient A."/>
            <person name="Leroch M."/>
            <person name="Levis C."/>
            <person name="Mauceli E."/>
            <person name="Neuveglise C."/>
            <person name="Oeser B."/>
            <person name="Pearson M."/>
            <person name="Poulain J."/>
            <person name="Poussereau N."/>
            <person name="Quesneville H."/>
            <person name="Rascle C."/>
            <person name="Schumacher J."/>
            <person name="Segurens B."/>
            <person name="Sexton A."/>
            <person name="Silva E."/>
            <person name="Sirven C."/>
            <person name="Soanes D.M."/>
            <person name="Talbot N.J."/>
            <person name="Templeton M."/>
            <person name="Yandava C."/>
            <person name="Yarden O."/>
            <person name="Zeng Q."/>
            <person name="Rollins J.A."/>
            <person name="Lebrun M.H."/>
            <person name="Dickman M."/>
        </authorList>
    </citation>
    <scope>NUCLEOTIDE SEQUENCE [LARGE SCALE GENOMIC DNA]</scope>
    <source>
        <strain evidence="2">ATCC 18683 / 1980 / Ss-1</strain>
    </source>
</reference>
<organism evidence="1 2">
    <name type="scientific">Sclerotinia sclerotiorum (strain ATCC 18683 / 1980 / Ss-1)</name>
    <name type="common">White mold</name>
    <name type="synonym">Whetzelinia sclerotiorum</name>
    <dbReference type="NCBI Taxonomy" id="665079"/>
    <lineage>
        <taxon>Eukaryota</taxon>
        <taxon>Fungi</taxon>
        <taxon>Dikarya</taxon>
        <taxon>Ascomycota</taxon>
        <taxon>Pezizomycotina</taxon>
        <taxon>Leotiomycetes</taxon>
        <taxon>Helotiales</taxon>
        <taxon>Sclerotiniaceae</taxon>
        <taxon>Sclerotinia</taxon>
    </lineage>
</organism>
<dbReference type="EMBL" id="CH476625">
    <property type="protein sequence ID" value="EDO02052.1"/>
    <property type="molecule type" value="Genomic_DNA"/>
</dbReference>
<gene>
    <name evidence="1" type="ORF">SS1G_04528</name>
</gene>
<dbReference type="Proteomes" id="UP000001312">
    <property type="component" value="Unassembled WGS sequence"/>
</dbReference>
<sequence>MTLSMSIDMSGTFPIKTAIHISESSLLSSEILSYYKMQDGISITSYKSRSLSTIPFISSLIVTHVYQPPLSDNFKVIGSMVQ</sequence>
<dbReference type="InParanoid" id="A7EGT6"/>
<name>A7EGT6_SCLS1</name>